<comment type="caution">
    <text evidence="1">The sequence shown here is derived from an EMBL/GenBank/DDBJ whole genome shotgun (WGS) entry which is preliminary data.</text>
</comment>
<name>A0A454CS44_VIBHA</name>
<sequence length="31" mass="3450">MFSASWSAFHAFITNVSFTDTHRISSTPCSL</sequence>
<evidence type="ECO:0000313" key="1">
    <source>
        <dbReference type="EMBL" id="EKM29222.1"/>
    </source>
</evidence>
<dbReference type="Proteomes" id="UP000008367">
    <property type="component" value="Unassembled WGS sequence"/>
</dbReference>
<protein>
    <submittedName>
        <fullName evidence="1">Uncharacterized protein</fullName>
    </submittedName>
</protein>
<accession>A0A454CS44</accession>
<feature type="non-terminal residue" evidence="1">
    <location>
        <position position="31"/>
    </location>
</feature>
<reference evidence="1 2" key="1">
    <citation type="submission" date="2012-10" db="EMBL/GenBank/DDBJ databases">
        <title>Genome sequence of Vibrio Cholerae HENC-02.</title>
        <authorList>
            <person name="Eppinger M."/>
            <person name="Hasan N.A."/>
            <person name="Sengamalay N."/>
            <person name="Hine E."/>
            <person name="Su Q."/>
            <person name="Daugherty S.C."/>
            <person name="Young S."/>
            <person name="Sadzewicz L."/>
            <person name="Tallon L."/>
            <person name="Cebula T.A."/>
            <person name="Ravel J."/>
            <person name="Colwell R.R."/>
        </authorList>
    </citation>
    <scope>NUCLEOTIDE SEQUENCE [LARGE SCALE GENOMIC DNA]</scope>
    <source>
        <strain evidence="1 2">HENC-02</strain>
    </source>
</reference>
<gene>
    <name evidence="1" type="ORF">VCHENC02_4954</name>
</gene>
<proteinExistence type="predicted"/>
<dbReference type="AlphaFoldDB" id="A0A454CS44"/>
<dbReference type="EMBL" id="AJSR01002191">
    <property type="protein sequence ID" value="EKM29222.1"/>
    <property type="molecule type" value="Genomic_DNA"/>
</dbReference>
<evidence type="ECO:0000313" key="2">
    <source>
        <dbReference type="Proteomes" id="UP000008367"/>
    </source>
</evidence>
<organism evidence="1 2">
    <name type="scientific">Vibrio harveyi</name>
    <name type="common">Beneckea harveyi</name>
    <dbReference type="NCBI Taxonomy" id="669"/>
    <lineage>
        <taxon>Bacteria</taxon>
        <taxon>Pseudomonadati</taxon>
        <taxon>Pseudomonadota</taxon>
        <taxon>Gammaproteobacteria</taxon>
        <taxon>Vibrionales</taxon>
        <taxon>Vibrionaceae</taxon>
        <taxon>Vibrio</taxon>
    </lineage>
</organism>